<evidence type="ECO:0000256" key="7">
    <source>
        <dbReference type="ARBA" id="ARBA00022824"/>
    </source>
</evidence>
<keyword evidence="7 10" id="KW-0256">Endoplasmic reticulum</keyword>
<evidence type="ECO:0000313" key="12">
    <source>
        <dbReference type="Proteomes" id="UP000285405"/>
    </source>
</evidence>
<proteinExistence type="inferred from homology"/>
<dbReference type="InterPro" id="IPR007676">
    <property type="entry name" value="Ribophorin_I"/>
</dbReference>
<keyword evidence="6" id="KW-0732">Signal</keyword>
<dbReference type="AlphaFoldDB" id="A0A420H9X1"/>
<evidence type="ECO:0000256" key="2">
    <source>
        <dbReference type="ARBA" id="ARBA00004115"/>
    </source>
</evidence>
<protein>
    <recommendedName>
        <fullName evidence="10">Dolichyl-diphosphooligosaccharide--protein glycosyltransferase subunit 1</fullName>
    </recommendedName>
</protein>
<keyword evidence="9 10" id="KW-0472">Membrane</keyword>
<reference evidence="11 12" key="1">
    <citation type="journal article" date="2018" name="BMC Genomics">
        <title>Comparative genome analyses reveal sequence features reflecting distinct modes of host-adaptation between dicot and monocot powdery mildew.</title>
        <authorList>
            <person name="Wu Y."/>
            <person name="Ma X."/>
            <person name="Pan Z."/>
            <person name="Kale S.D."/>
            <person name="Song Y."/>
            <person name="King H."/>
            <person name="Zhang Q."/>
            <person name="Presley C."/>
            <person name="Deng X."/>
            <person name="Wei C.I."/>
            <person name="Xiao S."/>
        </authorList>
    </citation>
    <scope>NUCLEOTIDE SEQUENCE [LARGE SCALE GENOMIC DNA]</scope>
    <source>
        <strain evidence="11">UCSC1</strain>
    </source>
</reference>
<evidence type="ECO:0000256" key="10">
    <source>
        <dbReference type="RuleBase" id="RU361143"/>
    </source>
</evidence>
<keyword evidence="5 10" id="KW-0812">Transmembrane</keyword>
<comment type="function">
    <text evidence="1 10">Subunit of the oligosaccharyl transferase (OST) complex that catalyzes the initial transfer of a defined glycan (Glc(3)Man(9)GlcNAc(2) in eukaryotes) from the lipid carrier dolichol-pyrophosphate to an asparagine residue within an Asn-X-Ser/Thr consensus motif in nascent polypeptide chains, the first step in protein N-glycosylation. N-glycosylation occurs cotranslationally and the complex associates with the Sec61 complex at the channel-forming translocon complex that mediates protein translocation across the endoplasmic reticulum (ER). All subunits are required for a maximal enzyme activity.</text>
</comment>
<dbReference type="PANTHER" id="PTHR21049:SF0">
    <property type="entry name" value="DOLICHYL-DIPHOSPHOOLIGOSACCHARIDE--PROTEIN GLYCOSYLTRANSFERASE SUBUNIT 1"/>
    <property type="match status" value="1"/>
</dbReference>
<evidence type="ECO:0000313" key="11">
    <source>
        <dbReference type="EMBL" id="RKF54203.1"/>
    </source>
</evidence>
<dbReference type="OrthoDB" id="310030at2759"/>
<sequence length="519" mass="59037">MFSANNFVFNINPMPLRSLAGIPKMKGAFLAAFFFLFPFLTHCVELNTTNALIEPQIVLQSPFTPPLHFRNTNLVHIINLEKNFPRETINAVIENVASSAQDEYYIPFKSEQMKAIGTLEVKNRNDLDKGPLAVQVVKVDSDREVQFYRVKLPKPLAPSAQMTLGITYSYLSSLTPKPRTIPQAGNQFLEYEFSAVAYSSYTTLNQKTEVKFINSNVPDYTIIPRTDDNNESPTKTGSKLTYGPFRNIQSETIKPVKVRYQFTKPLIHISKLERDIEISHWGGNIAFEERYTLINKAANLSKLFSRVEWASTVFYNPPTTAVKELKIPLRAGSSSPYFVDTIGNVSTSRFRTNMREASLEIKPRYPVFGGWKYPFRIGWDADLKKYLRKLDASDGYVLNVPFLQGPKQEEGSEYEIIQTRVILPEGSMNIKYSTMVPIVSANISLYKTYMDTIGRTSLTLTAVNVFDEQRDWELVVTYDYPLMAALRKPLVFFLGFLSLFVTAWTVGSLDINIRAKANR</sequence>
<evidence type="ECO:0000256" key="8">
    <source>
        <dbReference type="ARBA" id="ARBA00022989"/>
    </source>
</evidence>
<evidence type="ECO:0000256" key="3">
    <source>
        <dbReference type="ARBA" id="ARBA00004922"/>
    </source>
</evidence>
<dbReference type="PANTHER" id="PTHR21049">
    <property type="entry name" value="RIBOPHORIN I"/>
    <property type="match status" value="1"/>
</dbReference>
<dbReference type="Pfam" id="PF04597">
    <property type="entry name" value="Ribophorin_I"/>
    <property type="match status" value="1"/>
</dbReference>
<dbReference type="GO" id="GO:0008250">
    <property type="term" value="C:oligosaccharyltransferase complex"/>
    <property type="evidence" value="ECO:0007669"/>
    <property type="project" value="UniProtKB-UniRule"/>
</dbReference>
<organism evidence="11 12">
    <name type="scientific">Golovinomyces cichoracearum</name>
    <dbReference type="NCBI Taxonomy" id="62708"/>
    <lineage>
        <taxon>Eukaryota</taxon>
        <taxon>Fungi</taxon>
        <taxon>Dikarya</taxon>
        <taxon>Ascomycota</taxon>
        <taxon>Pezizomycotina</taxon>
        <taxon>Leotiomycetes</taxon>
        <taxon>Erysiphales</taxon>
        <taxon>Erysiphaceae</taxon>
        <taxon>Golovinomyces</taxon>
    </lineage>
</organism>
<evidence type="ECO:0000256" key="5">
    <source>
        <dbReference type="ARBA" id="ARBA00022692"/>
    </source>
</evidence>
<evidence type="ECO:0000256" key="1">
    <source>
        <dbReference type="ARBA" id="ARBA00002791"/>
    </source>
</evidence>
<comment type="similarity">
    <text evidence="4 10">Belongs to the OST1 family.</text>
</comment>
<comment type="pathway">
    <text evidence="3 10">Protein modification; protein glycosylation.</text>
</comment>
<evidence type="ECO:0000256" key="6">
    <source>
        <dbReference type="ARBA" id="ARBA00022729"/>
    </source>
</evidence>
<comment type="caution">
    <text evidence="11">The sequence shown here is derived from an EMBL/GenBank/DDBJ whole genome shotgun (WGS) entry which is preliminary data.</text>
</comment>
<dbReference type="UniPathway" id="UPA00378"/>
<comment type="subunit">
    <text evidence="10">Component of the oligosaccharyltransferase (OST) complex.</text>
</comment>
<name>A0A420H9X1_9PEZI</name>
<accession>A0A420H9X1</accession>
<gene>
    <name evidence="11" type="ORF">GcC1_213011</name>
</gene>
<dbReference type="EMBL" id="MCBR01021369">
    <property type="protein sequence ID" value="RKF54203.1"/>
    <property type="molecule type" value="Genomic_DNA"/>
</dbReference>
<dbReference type="GO" id="GO:0018279">
    <property type="term" value="P:protein N-linked glycosylation via asparagine"/>
    <property type="evidence" value="ECO:0007669"/>
    <property type="project" value="TreeGrafter"/>
</dbReference>
<evidence type="ECO:0000256" key="4">
    <source>
        <dbReference type="ARBA" id="ARBA00008905"/>
    </source>
</evidence>
<dbReference type="Proteomes" id="UP000285405">
    <property type="component" value="Unassembled WGS sequence"/>
</dbReference>
<comment type="subcellular location">
    <subcellularLocation>
        <location evidence="2 10">Endoplasmic reticulum membrane</location>
        <topology evidence="2 10">Single-pass type I membrane protein</topology>
    </subcellularLocation>
</comment>
<dbReference type="GO" id="GO:0016740">
    <property type="term" value="F:transferase activity"/>
    <property type="evidence" value="ECO:0007669"/>
    <property type="project" value="UniProtKB-KW"/>
</dbReference>
<keyword evidence="8 10" id="KW-1133">Transmembrane helix</keyword>
<feature type="transmembrane region" description="Helical" evidence="10">
    <location>
        <begin position="490"/>
        <end position="509"/>
    </location>
</feature>
<evidence type="ECO:0000256" key="9">
    <source>
        <dbReference type="ARBA" id="ARBA00023136"/>
    </source>
</evidence>
<keyword evidence="11" id="KW-0808">Transferase</keyword>